<dbReference type="GO" id="GO:0046033">
    <property type="term" value="P:AMP metabolic process"/>
    <property type="evidence" value="ECO:0007669"/>
    <property type="project" value="UniProtKB-UniRule"/>
</dbReference>
<feature type="binding site" evidence="7">
    <location>
        <position position="43"/>
    </location>
    <ligand>
        <name>AMP</name>
        <dbReference type="ChEBI" id="CHEBI:456215"/>
    </ligand>
</feature>
<feature type="binding site" evidence="7">
    <location>
        <position position="138"/>
    </location>
    <ligand>
        <name>GTP</name>
        <dbReference type="ChEBI" id="CHEBI:37565"/>
    </ligand>
</feature>
<feature type="region of interest" description="LID" evidence="7">
    <location>
        <begin position="137"/>
        <end position="174"/>
    </location>
</feature>
<gene>
    <name evidence="7" type="primary">ADK2</name>
    <name evidence="9" type="ORF">POJ06DRAFT_256090</name>
</gene>
<dbReference type="NCBIfam" id="TIGR01351">
    <property type="entry name" value="adk"/>
    <property type="match status" value="1"/>
</dbReference>
<dbReference type="Gene3D" id="3.40.50.300">
    <property type="entry name" value="P-loop containing nucleotide triphosphate hydrolases"/>
    <property type="match status" value="1"/>
</dbReference>
<dbReference type="Pfam" id="PF05191">
    <property type="entry name" value="ADK_lid"/>
    <property type="match status" value="1"/>
</dbReference>
<comment type="subcellular location">
    <subcellularLocation>
        <location evidence="1 7">Mitochondrion matrix</location>
    </subcellularLocation>
</comment>
<keyword evidence="4 7" id="KW-0418">Kinase</keyword>
<dbReference type="GO" id="GO:0004017">
    <property type="term" value="F:AMP kinase activity"/>
    <property type="evidence" value="ECO:0007669"/>
    <property type="project" value="InterPro"/>
</dbReference>
<evidence type="ECO:0000256" key="5">
    <source>
        <dbReference type="ARBA" id="ARBA00023128"/>
    </source>
</evidence>
<comment type="caution">
    <text evidence="7">Lacks conserved residue(s) required for the propagation of feature annotation.</text>
</comment>
<evidence type="ECO:0000313" key="9">
    <source>
        <dbReference type="EMBL" id="KAJ8099137.1"/>
    </source>
</evidence>
<dbReference type="EC" id="2.7.4.10" evidence="7"/>
<dbReference type="CDD" id="cd01428">
    <property type="entry name" value="ADK"/>
    <property type="match status" value="1"/>
</dbReference>
<dbReference type="Pfam" id="PF00406">
    <property type="entry name" value="ADK"/>
    <property type="match status" value="1"/>
</dbReference>
<dbReference type="GO" id="GO:0046041">
    <property type="term" value="P:ITP metabolic process"/>
    <property type="evidence" value="ECO:0007669"/>
    <property type="project" value="UniProtKB-UniRule"/>
</dbReference>
<feature type="binding site" evidence="7">
    <location>
        <position position="102"/>
    </location>
    <ligand>
        <name>AMP</name>
        <dbReference type="ChEBI" id="CHEBI:456215"/>
    </ligand>
</feature>
<proteinExistence type="inferred from homology"/>
<keyword evidence="6 7" id="KW-0342">GTP-binding</keyword>
<feature type="binding site" evidence="7">
    <location>
        <position position="182"/>
    </location>
    <ligand>
        <name>AMP</name>
        <dbReference type="ChEBI" id="CHEBI:456215"/>
    </ligand>
</feature>
<sequence>MSRLLRPARVLLLGPPGSGKGTQTERLLKRFDLPGISSGDILRRHIKEGTEIGMLASSIINQGRLVPDDIMTEVVASELGRRHWLTPANSWLLDGFPRTRGQAEMLDSRELAPARAGLNFVVELVVPEHAILDRIANRLVHVPSGRLYNLTYNPPKVAGRDDVTGEPLTRRADDDPAVFRKRLHEYRASTQPLVEFYKNKGAGVVWSVAGETSDVIFAQLETEVVRRFGERVEETADCAEEAAGAAD</sequence>
<dbReference type="PANTHER" id="PTHR23359">
    <property type="entry name" value="NUCLEOTIDE KINASE"/>
    <property type="match status" value="1"/>
</dbReference>
<name>A0AAD7QSX0_9ASCO</name>
<keyword evidence="2 7" id="KW-0808">Transferase</keyword>
<dbReference type="InterPro" id="IPR033690">
    <property type="entry name" value="Adenylat_kinase_CS"/>
</dbReference>
<dbReference type="AlphaFoldDB" id="A0AAD7QSX0"/>
<dbReference type="InterPro" id="IPR000850">
    <property type="entry name" value="Adenylat/UMP-CMP_kin"/>
</dbReference>
<dbReference type="HAMAP" id="MF_03169">
    <property type="entry name" value="Adenylate_kinase_AK3"/>
    <property type="match status" value="1"/>
</dbReference>
<dbReference type="GO" id="GO:0046039">
    <property type="term" value="P:GTP metabolic process"/>
    <property type="evidence" value="ECO:0007669"/>
    <property type="project" value="UniProtKB-UniRule"/>
</dbReference>
<comment type="domain">
    <text evidence="7">Consists of three domains, a large central CORE domain and two small peripheral domains, NMPbind and LID, which undergo movements during catalysis. The LID domain closes over the site of phosphoryl transfer upon GTP binding. Assembling and dissambling the active center during each catalytic cycle provides an effective means to prevent GTP hydrolysis.</text>
</comment>
<dbReference type="GO" id="GO:0005525">
    <property type="term" value="F:GTP binding"/>
    <property type="evidence" value="ECO:0007669"/>
    <property type="project" value="UniProtKB-KW"/>
</dbReference>
<protein>
    <recommendedName>
        <fullName evidence="7">GTP:AMP phosphotransferase, mitochondrial</fullName>
        <ecNumber evidence="7">2.7.4.10</ecNumber>
    </recommendedName>
    <alternativeName>
        <fullName evidence="7">Adenylate kinase 3</fullName>
        <shortName evidence="7">AK 3</shortName>
    </alternativeName>
</protein>
<dbReference type="HAMAP" id="MF_00235">
    <property type="entry name" value="Adenylate_kinase_Adk"/>
    <property type="match status" value="1"/>
</dbReference>
<comment type="subunit">
    <text evidence="7">Monomer.</text>
</comment>
<dbReference type="InterPro" id="IPR027417">
    <property type="entry name" value="P-loop_NTPase"/>
</dbReference>
<feature type="binding site" evidence="7">
    <location>
        <begin position="95"/>
        <end position="98"/>
    </location>
    <ligand>
        <name>AMP</name>
        <dbReference type="ChEBI" id="CHEBI:456215"/>
    </ligand>
</feature>
<evidence type="ECO:0000256" key="4">
    <source>
        <dbReference type="ARBA" id="ARBA00022777"/>
    </source>
</evidence>
<feature type="binding site" evidence="7">
    <location>
        <position position="38"/>
    </location>
    <ligand>
        <name>AMP</name>
        <dbReference type="ChEBI" id="CHEBI:456215"/>
    </ligand>
</feature>
<feature type="binding site" evidence="7">
    <location>
        <begin position="64"/>
        <end position="66"/>
    </location>
    <ligand>
        <name>AMP</name>
        <dbReference type="ChEBI" id="CHEBI:456215"/>
    </ligand>
</feature>
<keyword evidence="5 7" id="KW-0496">Mitochondrion</keyword>
<dbReference type="FunFam" id="3.40.50.300:FF:000106">
    <property type="entry name" value="Adenylate kinase mitochondrial"/>
    <property type="match status" value="1"/>
</dbReference>
<feature type="region of interest" description="NMPbind" evidence="7">
    <location>
        <begin position="37"/>
        <end position="66"/>
    </location>
</feature>
<dbReference type="InterPro" id="IPR006259">
    <property type="entry name" value="Adenyl_kin_sub"/>
</dbReference>
<reference evidence="9" key="1">
    <citation type="submission" date="2023-03" db="EMBL/GenBank/DDBJ databases">
        <title>Near-Complete genome sequence of Lipomyces tetrasporous NRRL Y-64009, an oleaginous yeast capable of growing on lignocellulosic hydrolysates.</title>
        <authorList>
            <consortium name="Lawrence Berkeley National Laboratory"/>
            <person name="Jagtap S.S."/>
            <person name="Liu J.-J."/>
            <person name="Walukiewicz H.E."/>
            <person name="Pangilinan J."/>
            <person name="Lipzen A."/>
            <person name="Ahrendt S."/>
            <person name="Koriabine M."/>
            <person name="Cobaugh K."/>
            <person name="Salamov A."/>
            <person name="Yoshinaga Y."/>
            <person name="Ng V."/>
            <person name="Daum C."/>
            <person name="Grigoriev I.V."/>
            <person name="Slininger P.J."/>
            <person name="Dien B.S."/>
            <person name="Jin Y.-S."/>
            <person name="Rao C.V."/>
        </authorList>
    </citation>
    <scope>NUCLEOTIDE SEQUENCE</scope>
    <source>
        <strain evidence="9">NRRL Y-64009</strain>
    </source>
</reference>
<evidence type="ECO:0000313" key="10">
    <source>
        <dbReference type="Proteomes" id="UP001217417"/>
    </source>
</evidence>
<dbReference type="GO" id="GO:0005759">
    <property type="term" value="C:mitochondrial matrix"/>
    <property type="evidence" value="ECO:0007669"/>
    <property type="project" value="UniProtKB-SubCell"/>
</dbReference>
<keyword evidence="3 7" id="KW-0547">Nucleotide-binding</keyword>
<dbReference type="EMBL" id="JARPMG010000007">
    <property type="protein sequence ID" value="KAJ8099137.1"/>
    <property type="molecule type" value="Genomic_DNA"/>
</dbReference>
<dbReference type="GO" id="GO:0006172">
    <property type="term" value="P:ADP biosynthetic process"/>
    <property type="evidence" value="ECO:0007669"/>
    <property type="project" value="UniProtKB-UniRule"/>
</dbReference>
<evidence type="ECO:0000256" key="2">
    <source>
        <dbReference type="ARBA" id="ARBA00022679"/>
    </source>
</evidence>
<dbReference type="SUPFAM" id="SSF52540">
    <property type="entry name" value="P-loop containing nucleoside triphosphate hydrolases"/>
    <property type="match status" value="1"/>
</dbReference>
<comment type="caution">
    <text evidence="9">The sequence shown here is derived from an EMBL/GenBank/DDBJ whole genome shotgun (WGS) entry which is preliminary data.</text>
</comment>
<dbReference type="GO" id="GO:0005524">
    <property type="term" value="F:ATP binding"/>
    <property type="evidence" value="ECO:0007669"/>
    <property type="project" value="InterPro"/>
</dbReference>
<dbReference type="GO" id="GO:0046899">
    <property type="term" value="F:nucleoside triphosphate adenylate kinase activity"/>
    <property type="evidence" value="ECO:0007669"/>
    <property type="project" value="UniProtKB-UniRule"/>
</dbReference>
<keyword evidence="10" id="KW-1185">Reference proteome</keyword>
<evidence type="ECO:0000256" key="1">
    <source>
        <dbReference type="ARBA" id="ARBA00004305"/>
    </source>
</evidence>
<accession>A0AAD7QSX0</accession>
<evidence type="ECO:0000259" key="8">
    <source>
        <dbReference type="Pfam" id="PF05191"/>
    </source>
</evidence>
<feature type="binding site" evidence="7">
    <location>
        <begin position="17"/>
        <end position="22"/>
    </location>
    <ligand>
        <name>GTP</name>
        <dbReference type="ChEBI" id="CHEBI:37565"/>
    </ligand>
</feature>
<comment type="catalytic activity">
    <reaction evidence="7">
        <text>a ribonucleoside 5'-triphosphate + AMP = a ribonucleoside 5'-diphosphate + ADP</text>
        <dbReference type="Rhea" id="RHEA:13749"/>
        <dbReference type="ChEBI" id="CHEBI:57930"/>
        <dbReference type="ChEBI" id="CHEBI:61557"/>
        <dbReference type="ChEBI" id="CHEBI:456215"/>
        <dbReference type="ChEBI" id="CHEBI:456216"/>
        <dbReference type="EC" id="2.7.4.10"/>
    </reaction>
</comment>
<dbReference type="InterPro" id="IPR028586">
    <property type="entry name" value="AK3/Ak4_mitochondrial"/>
</dbReference>
<dbReference type="PRINTS" id="PR00094">
    <property type="entry name" value="ADENYLTKNASE"/>
</dbReference>
<evidence type="ECO:0000256" key="3">
    <source>
        <dbReference type="ARBA" id="ARBA00022741"/>
    </source>
</evidence>
<dbReference type="Proteomes" id="UP001217417">
    <property type="component" value="Unassembled WGS sequence"/>
</dbReference>
<feature type="domain" description="Adenylate kinase active site lid" evidence="8">
    <location>
        <begin position="138"/>
        <end position="173"/>
    </location>
</feature>
<feature type="binding site" evidence="7">
    <location>
        <position position="213"/>
    </location>
    <ligand>
        <name>GTP</name>
        <dbReference type="ChEBI" id="CHEBI:37565"/>
    </ligand>
</feature>
<evidence type="ECO:0000256" key="6">
    <source>
        <dbReference type="ARBA" id="ARBA00023134"/>
    </source>
</evidence>
<dbReference type="PROSITE" id="PS00113">
    <property type="entry name" value="ADENYLATE_KINASE"/>
    <property type="match status" value="1"/>
</dbReference>
<feature type="binding site" evidence="7">
    <location>
        <position position="171"/>
    </location>
    <ligand>
        <name>AMP</name>
        <dbReference type="ChEBI" id="CHEBI:456215"/>
    </ligand>
</feature>
<organism evidence="9 10">
    <name type="scientific">Lipomyces tetrasporus</name>
    <dbReference type="NCBI Taxonomy" id="54092"/>
    <lineage>
        <taxon>Eukaryota</taxon>
        <taxon>Fungi</taxon>
        <taxon>Dikarya</taxon>
        <taxon>Ascomycota</taxon>
        <taxon>Saccharomycotina</taxon>
        <taxon>Lipomycetes</taxon>
        <taxon>Lipomycetales</taxon>
        <taxon>Lipomycetaceae</taxon>
        <taxon>Lipomyces</taxon>
    </lineage>
</organism>
<evidence type="ECO:0000256" key="7">
    <source>
        <dbReference type="HAMAP-Rule" id="MF_03169"/>
    </source>
</evidence>
<comment type="function">
    <text evidence="7">Involved in maintaining the homeostasis of cellular nucleotides by catalyzing the interconversion of nucleoside phosphates. Has GTP:AMP phosphotransferase and ITP:AMP phosphotransferase activities.</text>
</comment>
<comment type="similarity">
    <text evidence="7">Belongs to the adenylate kinase family. AK3 subfamily.</text>
</comment>
<dbReference type="InterPro" id="IPR007862">
    <property type="entry name" value="Adenylate_kinase_lid-dom"/>
</dbReference>